<evidence type="ECO:0000259" key="5">
    <source>
        <dbReference type="PROSITE" id="PS50865"/>
    </source>
</evidence>
<evidence type="ECO:0000256" key="3">
    <source>
        <dbReference type="ARBA" id="ARBA00022833"/>
    </source>
</evidence>
<dbReference type="PROSITE" id="PS50865">
    <property type="entry name" value="ZF_MYND_2"/>
    <property type="match status" value="1"/>
</dbReference>
<protein>
    <recommendedName>
        <fullName evidence="5">MYND-type domain-containing protein</fullName>
    </recommendedName>
</protein>
<evidence type="ECO:0000313" key="7">
    <source>
        <dbReference type="Proteomes" id="UP000807353"/>
    </source>
</evidence>
<evidence type="ECO:0000313" key="6">
    <source>
        <dbReference type="EMBL" id="KAF9460515.1"/>
    </source>
</evidence>
<dbReference type="EMBL" id="MU150297">
    <property type="protein sequence ID" value="KAF9460515.1"/>
    <property type="molecule type" value="Genomic_DNA"/>
</dbReference>
<evidence type="ECO:0000256" key="1">
    <source>
        <dbReference type="ARBA" id="ARBA00022723"/>
    </source>
</evidence>
<comment type="caution">
    <text evidence="6">The sequence shown here is derived from an EMBL/GenBank/DDBJ whole genome shotgun (WGS) entry which is preliminary data.</text>
</comment>
<dbReference type="Proteomes" id="UP000807353">
    <property type="component" value="Unassembled WGS sequence"/>
</dbReference>
<accession>A0A9P5Y1B8</accession>
<dbReference type="SUPFAM" id="SSF144232">
    <property type="entry name" value="HIT/MYND zinc finger-like"/>
    <property type="match status" value="1"/>
</dbReference>
<dbReference type="Pfam" id="PF01753">
    <property type="entry name" value="zf-MYND"/>
    <property type="match status" value="1"/>
</dbReference>
<organism evidence="6 7">
    <name type="scientific">Collybia nuda</name>
    <dbReference type="NCBI Taxonomy" id="64659"/>
    <lineage>
        <taxon>Eukaryota</taxon>
        <taxon>Fungi</taxon>
        <taxon>Dikarya</taxon>
        <taxon>Basidiomycota</taxon>
        <taxon>Agaricomycotina</taxon>
        <taxon>Agaricomycetes</taxon>
        <taxon>Agaricomycetidae</taxon>
        <taxon>Agaricales</taxon>
        <taxon>Tricholomatineae</taxon>
        <taxon>Clitocybaceae</taxon>
        <taxon>Collybia</taxon>
    </lineage>
</organism>
<keyword evidence="1" id="KW-0479">Metal-binding</keyword>
<evidence type="ECO:0000256" key="4">
    <source>
        <dbReference type="PROSITE-ProRule" id="PRU00134"/>
    </source>
</evidence>
<keyword evidence="7" id="KW-1185">Reference proteome</keyword>
<keyword evidence="2 4" id="KW-0863">Zinc-finger</keyword>
<feature type="domain" description="MYND-type" evidence="5">
    <location>
        <begin position="13"/>
        <end position="53"/>
    </location>
</feature>
<dbReference type="GO" id="GO:0008270">
    <property type="term" value="F:zinc ion binding"/>
    <property type="evidence" value="ECO:0007669"/>
    <property type="project" value="UniProtKB-KW"/>
</dbReference>
<dbReference type="Gene3D" id="6.10.140.2220">
    <property type="match status" value="1"/>
</dbReference>
<dbReference type="PROSITE" id="PS01360">
    <property type="entry name" value="ZF_MYND_1"/>
    <property type="match status" value="1"/>
</dbReference>
<name>A0A9P5Y1B8_9AGAR</name>
<gene>
    <name evidence="6" type="ORF">BDZ94DRAFT_1265768</name>
</gene>
<dbReference type="AlphaFoldDB" id="A0A9P5Y1B8"/>
<dbReference type="OrthoDB" id="432970at2759"/>
<reference evidence="6" key="1">
    <citation type="submission" date="2020-11" db="EMBL/GenBank/DDBJ databases">
        <authorList>
            <consortium name="DOE Joint Genome Institute"/>
            <person name="Ahrendt S."/>
            <person name="Riley R."/>
            <person name="Andreopoulos W."/>
            <person name="Labutti K."/>
            <person name="Pangilinan J."/>
            <person name="Ruiz-Duenas F.J."/>
            <person name="Barrasa J.M."/>
            <person name="Sanchez-Garcia M."/>
            <person name="Camarero S."/>
            <person name="Miyauchi S."/>
            <person name="Serrano A."/>
            <person name="Linde D."/>
            <person name="Babiker R."/>
            <person name="Drula E."/>
            <person name="Ayuso-Fernandez I."/>
            <person name="Pacheco R."/>
            <person name="Padilla G."/>
            <person name="Ferreira P."/>
            <person name="Barriuso J."/>
            <person name="Kellner H."/>
            <person name="Castanera R."/>
            <person name="Alfaro M."/>
            <person name="Ramirez L."/>
            <person name="Pisabarro A.G."/>
            <person name="Kuo A."/>
            <person name="Tritt A."/>
            <person name="Lipzen A."/>
            <person name="He G."/>
            <person name="Yan M."/>
            <person name="Ng V."/>
            <person name="Cullen D."/>
            <person name="Martin F."/>
            <person name="Rosso M.-N."/>
            <person name="Henrissat B."/>
            <person name="Hibbett D."/>
            <person name="Martinez A.T."/>
            <person name="Grigoriev I.V."/>
        </authorList>
    </citation>
    <scope>NUCLEOTIDE SEQUENCE</scope>
    <source>
        <strain evidence="6">CBS 247.69</strain>
    </source>
</reference>
<keyword evidence="3" id="KW-0862">Zinc</keyword>
<sequence>MSSRKAKADASLCGCCGISKSEKKLFHCGGCKSAQYCSPECQKQAWKDHKVWCKHNRETNSTLASVIPSSGTSFVYSVGKLNAADSVNALRKWCHNYRNMITWASHNALELNEHPEHSNSHVFVVLLDSTPAANAGETNKPLKMFSVKNVSAIEKTVLAENRPDIGKMIAKADAENDKVPKKDRMKEELSIILVMCDLLVNLMPCYWNWNELGDLQVESRRRDIFLYHTAIKN</sequence>
<dbReference type="InterPro" id="IPR002893">
    <property type="entry name" value="Znf_MYND"/>
</dbReference>
<evidence type="ECO:0000256" key="2">
    <source>
        <dbReference type="ARBA" id="ARBA00022771"/>
    </source>
</evidence>
<proteinExistence type="predicted"/>